<keyword evidence="18" id="KW-1185">Reference proteome</keyword>
<dbReference type="EMBL" id="JABFDB010000045">
    <property type="protein sequence ID" value="NYZ24825.1"/>
    <property type="molecule type" value="Genomic_DNA"/>
</dbReference>
<dbReference type="RefSeq" id="WP_180286594.1">
    <property type="nucleotide sequence ID" value="NZ_JABFDB010000045.1"/>
</dbReference>
<evidence type="ECO:0000313" key="17">
    <source>
        <dbReference type="EMBL" id="NYZ24825.1"/>
    </source>
</evidence>
<evidence type="ECO:0000259" key="16">
    <source>
        <dbReference type="PROSITE" id="PS50198"/>
    </source>
</evidence>
<dbReference type="Gene3D" id="1.10.4030.10">
    <property type="entry name" value="Porin chaperone SurA, peptide-binding domain"/>
    <property type="match status" value="1"/>
</dbReference>
<evidence type="ECO:0000256" key="2">
    <source>
        <dbReference type="ARBA" id="ARBA00018370"/>
    </source>
</evidence>
<dbReference type="PANTHER" id="PTHR47529">
    <property type="entry name" value="PEPTIDYL-PROLYL CIS-TRANS ISOMERASE D"/>
    <property type="match status" value="1"/>
</dbReference>
<evidence type="ECO:0000256" key="7">
    <source>
        <dbReference type="ARBA" id="ARBA00023136"/>
    </source>
</evidence>
<evidence type="ECO:0000256" key="1">
    <source>
        <dbReference type="ARBA" id="ARBA00004382"/>
    </source>
</evidence>
<sequence length="628" mass="67297">MLQAIRSTVGSWVVKILFVLLILSFGVWGIGDMFRGGGLSNTVAEVGPVEVGRGELDQEFRRQMERLRPLFGGALTAEQARQFGLVDQSVNSIVQRTLFDLAARDAGVAVNDAVVRHRIGEEPAFRNAQGKFDPNQFQTVLRSNNLTESMYVNALRQEIARTLVAGAVASGAKPPQPLVEALYRQRGERRVAELVTIPNAAVGDVGEPSADQVKSFYDDHGVRFTAPEYRGLTVARLSVDDVAKDMTLTDEQLRAYYEEHIANYQTPERRTVKMVLVDDEAKAKAIAEAAKTAGLDEAAKQAGTDVVPLEDVARNELPDADLSAAAFTQPEGVVGAPVKSALGWHVLQITKIQPGSSRSFEQVRDEVLARARRDKGFDLIYEVSNRIDDALAAGTALEELAAKQGMALTKVPAVDATGKAPDGTAPALPDLPKLVQTAFGLSSGQTSGLTEGANSAFFVVRVDGITAPALRPLDEVRAQVVDAWKAEEREKRAGERAQKVAEALKAGSAAGAQKVAEEAGGSFAMSAPFTRDARSVEGLTPELIRKLFDAKPEEVVTGAGADSQIVARLKEVIPADPKAPDAPLAAVEENVARGIEADLIAQFTQALQAEYPVTINRDAIAQMYAPTN</sequence>
<dbReference type="Gene3D" id="3.10.50.40">
    <property type="match status" value="1"/>
</dbReference>
<accession>A0ABX2TKE0</accession>
<reference evidence="17 18" key="1">
    <citation type="submission" date="2020-05" db="EMBL/GenBank/DDBJ databases">
        <title>Azospirillum oleiclasticum sp. nov, a nitrogen-fixing and heavy crude oil-emulsifying bacterium isolated from the crude oil of Yumen Oilfield.</title>
        <authorList>
            <person name="Wu D."/>
            <person name="Cai M."/>
            <person name="Zhang X."/>
        </authorList>
    </citation>
    <scope>NUCLEOTIDE SEQUENCE [LARGE SCALE GENOMIC DNA]</scope>
    <source>
        <strain evidence="17 18">ROY-1-1-2</strain>
    </source>
</reference>
<keyword evidence="3" id="KW-1003">Cell membrane</keyword>
<comment type="caution">
    <text evidence="17">The sequence shown here is derived from an EMBL/GenBank/DDBJ whole genome shotgun (WGS) entry which is preliminary data.</text>
</comment>
<evidence type="ECO:0000256" key="4">
    <source>
        <dbReference type="ARBA" id="ARBA00022519"/>
    </source>
</evidence>
<feature type="domain" description="PpiC" evidence="16">
    <location>
        <begin position="243"/>
        <end position="351"/>
    </location>
</feature>
<keyword evidence="4" id="KW-0997">Cell inner membrane</keyword>
<feature type="transmembrane region" description="Helical" evidence="15">
    <location>
        <begin position="12"/>
        <end position="31"/>
    </location>
</feature>
<keyword evidence="14 17" id="KW-0413">Isomerase</keyword>
<protein>
    <recommendedName>
        <fullName evidence="2">Parvulin-like PPIase</fullName>
    </recommendedName>
    <alternativeName>
        <fullName evidence="9">Peptidyl-prolyl cis-trans isomerase plp</fullName>
    </alternativeName>
    <alternativeName>
        <fullName evidence="12">Periplasmic chaperone PpiD</fullName>
    </alternativeName>
    <alternativeName>
        <fullName evidence="13">Periplasmic folding chaperone</fullName>
    </alternativeName>
    <alternativeName>
        <fullName evidence="10">Rotamase plp</fullName>
    </alternativeName>
</protein>
<evidence type="ECO:0000256" key="12">
    <source>
        <dbReference type="ARBA" id="ARBA00040743"/>
    </source>
</evidence>
<evidence type="ECO:0000256" key="6">
    <source>
        <dbReference type="ARBA" id="ARBA00022989"/>
    </source>
</evidence>
<keyword evidence="6 15" id="KW-1133">Transmembrane helix</keyword>
<dbReference type="SUPFAM" id="SSF54534">
    <property type="entry name" value="FKBP-like"/>
    <property type="match status" value="1"/>
</dbReference>
<dbReference type="SUPFAM" id="SSF109998">
    <property type="entry name" value="Triger factor/SurA peptide-binding domain-like"/>
    <property type="match status" value="1"/>
</dbReference>
<dbReference type="InterPro" id="IPR052029">
    <property type="entry name" value="PpiD_chaperone"/>
</dbReference>
<dbReference type="Pfam" id="PF13145">
    <property type="entry name" value="Rotamase_2"/>
    <property type="match status" value="2"/>
</dbReference>
<evidence type="ECO:0000313" key="18">
    <source>
        <dbReference type="Proteomes" id="UP000584642"/>
    </source>
</evidence>
<name>A0ABX2TKE0_9PROT</name>
<keyword evidence="8" id="KW-0143">Chaperone</keyword>
<comment type="similarity">
    <text evidence="11">Belongs to the PpiD chaperone family.</text>
</comment>
<evidence type="ECO:0000256" key="5">
    <source>
        <dbReference type="ARBA" id="ARBA00022692"/>
    </source>
</evidence>
<dbReference type="GO" id="GO:0016853">
    <property type="term" value="F:isomerase activity"/>
    <property type="evidence" value="ECO:0007669"/>
    <property type="project" value="UniProtKB-KW"/>
</dbReference>
<keyword evidence="7 15" id="KW-0472">Membrane</keyword>
<dbReference type="InterPro" id="IPR000297">
    <property type="entry name" value="PPIase_PpiC"/>
</dbReference>
<evidence type="ECO:0000256" key="14">
    <source>
        <dbReference type="PROSITE-ProRule" id="PRU00278"/>
    </source>
</evidence>
<dbReference type="Pfam" id="PF13624">
    <property type="entry name" value="SurA_N_3"/>
    <property type="match status" value="1"/>
</dbReference>
<gene>
    <name evidence="17" type="ORF">HND93_34410</name>
</gene>
<organism evidence="17 18">
    <name type="scientific">Azospirillum oleiclasticum</name>
    <dbReference type="NCBI Taxonomy" id="2735135"/>
    <lineage>
        <taxon>Bacteria</taxon>
        <taxon>Pseudomonadati</taxon>
        <taxon>Pseudomonadota</taxon>
        <taxon>Alphaproteobacteria</taxon>
        <taxon>Rhodospirillales</taxon>
        <taxon>Azospirillaceae</taxon>
        <taxon>Azospirillum</taxon>
    </lineage>
</organism>
<evidence type="ECO:0000256" key="10">
    <source>
        <dbReference type="ARBA" id="ARBA00031484"/>
    </source>
</evidence>
<evidence type="ECO:0000256" key="11">
    <source>
        <dbReference type="ARBA" id="ARBA00038408"/>
    </source>
</evidence>
<comment type="subcellular location">
    <subcellularLocation>
        <location evidence="1">Cell inner membrane</location>
        <topology evidence="1">Single-pass type II membrane protein</topology>
        <orientation evidence="1">Periplasmic side</orientation>
    </subcellularLocation>
</comment>
<evidence type="ECO:0000256" key="13">
    <source>
        <dbReference type="ARBA" id="ARBA00042775"/>
    </source>
</evidence>
<evidence type="ECO:0000256" key="15">
    <source>
        <dbReference type="SAM" id="Phobius"/>
    </source>
</evidence>
<dbReference type="PANTHER" id="PTHR47529:SF1">
    <property type="entry name" value="PERIPLASMIC CHAPERONE PPID"/>
    <property type="match status" value="1"/>
</dbReference>
<dbReference type="InterPro" id="IPR046357">
    <property type="entry name" value="PPIase_dom_sf"/>
</dbReference>
<dbReference type="PROSITE" id="PS50198">
    <property type="entry name" value="PPIC_PPIASE_2"/>
    <property type="match status" value="1"/>
</dbReference>
<evidence type="ECO:0000256" key="8">
    <source>
        <dbReference type="ARBA" id="ARBA00023186"/>
    </source>
</evidence>
<dbReference type="Proteomes" id="UP000584642">
    <property type="component" value="Unassembled WGS sequence"/>
</dbReference>
<evidence type="ECO:0000256" key="9">
    <source>
        <dbReference type="ARBA" id="ARBA00030642"/>
    </source>
</evidence>
<proteinExistence type="inferred from homology"/>
<keyword evidence="14" id="KW-0697">Rotamase</keyword>
<keyword evidence="5 15" id="KW-0812">Transmembrane</keyword>
<evidence type="ECO:0000256" key="3">
    <source>
        <dbReference type="ARBA" id="ARBA00022475"/>
    </source>
</evidence>
<dbReference type="InterPro" id="IPR027304">
    <property type="entry name" value="Trigger_fact/SurA_dom_sf"/>
</dbReference>